<dbReference type="Proteomes" id="UP001597199">
    <property type="component" value="Unassembled WGS sequence"/>
</dbReference>
<evidence type="ECO:0000313" key="2">
    <source>
        <dbReference type="EMBL" id="MFD1399502.1"/>
    </source>
</evidence>
<dbReference type="SUPFAM" id="SSF53448">
    <property type="entry name" value="Nucleotide-diphospho-sugar transferases"/>
    <property type="match status" value="1"/>
</dbReference>
<dbReference type="InterPro" id="IPR001173">
    <property type="entry name" value="Glyco_trans_2-like"/>
</dbReference>
<protein>
    <submittedName>
        <fullName evidence="2">Glycosyltransferase family 2 protein</fullName>
    </submittedName>
</protein>
<dbReference type="CDD" id="cd00761">
    <property type="entry name" value="Glyco_tranf_GTA_type"/>
    <property type="match status" value="1"/>
</dbReference>
<keyword evidence="3" id="KW-1185">Reference proteome</keyword>
<dbReference type="PANTHER" id="PTHR43685:SF2">
    <property type="entry name" value="GLYCOSYLTRANSFERASE 2-LIKE DOMAIN-CONTAINING PROTEIN"/>
    <property type="match status" value="1"/>
</dbReference>
<dbReference type="Pfam" id="PF00535">
    <property type="entry name" value="Glycos_transf_2"/>
    <property type="match status" value="1"/>
</dbReference>
<name>A0ABW4BK98_9LACO</name>
<accession>A0ABW4BK98</accession>
<evidence type="ECO:0000313" key="3">
    <source>
        <dbReference type="Proteomes" id="UP001597199"/>
    </source>
</evidence>
<comment type="caution">
    <text evidence="2">The sequence shown here is derived from an EMBL/GenBank/DDBJ whole genome shotgun (WGS) entry which is preliminary data.</text>
</comment>
<organism evidence="2 3">
    <name type="scientific">Lacticaseibacillus suilingensis</name>
    <dbReference type="NCBI Taxonomy" id="2799577"/>
    <lineage>
        <taxon>Bacteria</taxon>
        <taxon>Bacillati</taxon>
        <taxon>Bacillota</taxon>
        <taxon>Bacilli</taxon>
        <taxon>Lactobacillales</taxon>
        <taxon>Lactobacillaceae</taxon>
        <taxon>Lacticaseibacillus</taxon>
    </lineage>
</organism>
<dbReference type="PANTHER" id="PTHR43685">
    <property type="entry name" value="GLYCOSYLTRANSFERASE"/>
    <property type="match status" value="1"/>
</dbReference>
<proteinExistence type="predicted"/>
<dbReference type="RefSeq" id="WP_204119601.1">
    <property type="nucleotide sequence ID" value="NZ_BOLV01000019.1"/>
</dbReference>
<evidence type="ECO:0000259" key="1">
    <source>
        <dbReference type="Pfam" id="PF00535"/>
    </source>
</evidence>
<dbReference type="InterPro" id="IPR029044">
    <property type="entry name" value="Nucleotide-diphossugar_trans"/>
</dbReference>
<gene>
    <name evidence="2" type="ORF">ACFQ41_09295</name>
</gene>
<dbReference type="EMBL" id="JBHTOA010000033">
    <property type="protein sequence ID" value="MFD1399502.1"/>
    <property type="molecule type" value="Genomic_DNA"/>
</dbReference>
<dbReference type="InterPro" id="IPR050834">
    <property type="entry name" value="Glycosyltransf_2"/>
</dbReference>
<dbReference type="Gene3D" id="3.90.550.10">
    <property type="entry name" value="Spore Coat Polysaccharide Biosynthesis Protein SpsA, Chain A"/>
    <property type="match status" value="1"/>
</dbReference>
<sequence length="240" mass="26672">MMTTTLTLIIPTYNLGSYFAGMLGALQRQTRPFDLWLVDDGSMDETASQAEAFTRGIPNFHYFAFSRHQGVSTARNYGLARATTAAVAFVDGDDLIADDFVQVLATAMSPAVSAVAVGYRWFRTPVVAKGEQRLDQAAMFEQVSHHGTAIGGYVWNKAFRRAAITAANLQFDPTLQLAEDYWFTASFVARTPGPYVYLPAVRYTKRNRPNSTIHRAGFQARAQEDAVFERIRQLRAGLAR</sequence>
<feature type="domain" description="Glycosyltransferase 2-like" evidence="1">
    <location>
        <begin position="8"/>
        <end position="122"/>
    </location>
</feature>
<reference evidence="3" key="1">
    <citation type="journal article" date="2019" name="Int. J. Syst. Evol. Microbiol.">
        <title>The Global Catalogue of Microorganisms (GCM) 10K type strain sequencing project: providing services to taxonomists for standard genome sequencing and annotation.</title>
        <authorList>
            <consortium name="The Broad Institute Genomics Platform"/>
            <consortium name="The Broad Institute Genome Sequencing Center for Infectious Disease"/>
            <person name="Wu L."/>
            <person name="Ma J."/>
        </authorList>
    </citation>
    <scope>NUCLEOTIDE SEQUENCE [LARGE SCALE GENOMIC DNA]</scope>
    <source>
        <strain evidence="3">CCM 9110</strain>
    </source>
</reference>